<protein>
    <submittedName>
        <fullName evidence="1">Uncharacterized protein</fullName>
    </submittedName>
</protein>
<evidence type="ECO:0000313" key="1">
    <source>
        <dbReference type="EMBL" id="QHT65278.1"/>
    </source>
</evidence>
<evidence type="ECO:0000313" key="2">
    <source>
        <dbReference type="Proteomes" id="UP000480178"/>
    </source>
</evidence>
<dbReference type="Proteomes" id="UP000480178">
    <property type="component" value="Chromosome"/>
</dbReference>
<accession>A0A6C0GBL6</accession>
<dbReference type="EMBL" id="CP048222">
    <property type="protein sequence ID" value="QHT65278.1"/>
    <property type="molecule type" value="Genomic_DNA"/>
</dbReference>
<keyword evidence="2" id="KW-1185">Reference proteome</keyword>
<dbReference type="AlphaFoldDB" id="A0A6C0GBL6"/>
<proteinExistence type="predicted"/>
<name>A0A6C0GBL6_9BACT</name>
<organism evidence="1 2">
    <name type="scientific">Rhodocytophaga rosea</name>
    <dbReference type="NCBI Taxonomy" id="2704465"/>
    <lineage>
        <taxon>Bacteria</taxon>
        <taxon>Pseudomonadati</taxon>
        <taxon>Bacteroidota</taxon>
        <taxon>Cytophagia</taxon>
        <taxon>Cytophagales</taxon>
        <taxon>Rhodocytophagaceae</taxon>
        <taxon>Rhodocytophaga</taxon>
    </lineage>
</organism>
<gene>
    <name evidence="1" type="ORF">GXP67_00610</name>
</gene>
<sequence length="75" mass="9006">MIVRLDPFLTKLEHLSYVHYHCEKIEMMLFITLYGREEMEKYIILEPVTAREYHKVATALDENLQEKSSLTFLQD</sequence>
<dbReference type="RefSeq" id="WP_162441366.1">
    <property type="nucleotide sequence ID" value="NZ_CP048222.1"/>
</dbReference>
<reference evidence="1 2" key="1">
    <citation type="submission" date="2020-01" db="EMBL/GenBank/DDBJ databases">
        <authorList>
            <person name="Kim M.K."/>
        </authorList>
    </citation>
    <scope>NUCLEOTIDE SEQUENCE [LARGE SCALE GENOMIC DNA]</scope>
    <source>
        <strain evidence="1 2">172606-1</strain>
    </source>
</reference>
<dbReference type="KEGG" id="rhoz:GXP67_00610"/>